<feature type="domain" description="HTH arsR-type" evidence="4">
    <location>
        <begin position="23"/>
        <end position="117"/>
    </location>
</feature>
<dbReference type="EMBL" id="FMWO01000039">
    <property type="protein sequence ID" value="SCZ84977.1"/>
    <property type="molecule type" value="Genomic_DNA"/>
</dbReference>
<dbReference type="Proteomes" id="UP000198729">
    <property type="component" value="Unassembled WGS sequence"/>
</dbReference>
<accession>A0A1G5SDB8</accession>
<dbReference type="SMART" id="SM00418">
    <property type="entry name" value="HTH_ARSR"/>
    <property type="match status" value="1"/>
</dbReference>
<dbReference type="InterPro" id="IPR001845">
    <property type="entry name" value="HTH_ArsR_DNA-bd_dom"/>
</dbReference>
<gene>
    <name evidence="5" type="ORF">NSMM_320022</name>
</gene>
<dbReference type="NCBIfam" id="NF033788">
    <property type="entry name" value="HTH_metalloreg"/>
    <property type="match status" value="1"/>
</dbReference>
<dbReference type="GO" id="GO:0003700">
    <property type="term" value="F:DNA-binding transcription factor activity"/>
    <property type="evidence" value="ECO:0007669"/>
    <property type="project" value="InterPro"/>
</dbReference>
<dbReference type="Pfam" id="PF01022">
    <property type="entry name" value="HTH_5"/>
    <property type="match status" value="1"/>
</dbReference>
<evidence type="ECO:0000256" key="3">
    <source>
        <dbReference type="ARBA" id="ARBA00023163"/>
    </source>
</evidence>
<name>A0A1G5SDB8_9PROT</name>
<dbReference type="AlphaFoldDB" id="A0A1G5SDB8"/>
<dbReference type="Gene3D" id="1.10.10.10">
    <property type="entry name" value="Winged helix-like DNA-binding domain superfamily/Winged helix DNA-binding domain"/>
    <property type="match status" value="1"/>
</dbReference>
<dbReference type="InterPro" id="IPR036388">
    <property type="entry name" value="WH-like_DNA-bd_sf"/>
</dbReference>
<organism evidence="5 6">
    <name type="scientific">Nitrosomonas mobilis</name>
    <dbReference type="NCBI Taxonomy" id="51642"/>
    <lineage>
        <taxon>Bacteria</taxon>
        <taxon>Pseudomonadati</taxon>
        <taxon>Pseudomonadota</taxon>
        <taxon>Betaproteobacteria</taxon>
        <taxon>Nitrosomonadales</taxon>
        <taxon>Nitrosomonadaceae</taxon>
        <taxon>Nitrosomonas</taxon>
    </lineage>
</organism>
<dbReference type="CDD" id="cd00090">
    <property type="entry name" value="HTH_ARSR"/>
    <property type="match status" value="1"/>
</dbReference>
<evidence type="ECO:0000256" key="1">
    <source>
        <dbReference type="ARBA" id="ARBA00023015"/>
    </source>
</evidence>
<evidence type="ECO:0000259" key="4">
    <source>
        <dbReference type="PROSITE" id="PS50987"/>
    </source>
</evidence>
<evidence type="ECO:0000256" key="2">
    <source>
        <dbReference type="ARBA" id="ARBA00023125"/>
    </source>
</evidence>
<dbReference type="InterPro" id="IPR051011">
    <property type="entry name" value="Metal_resp_trans_reg"/>
</dbReference>
<sequence length="134" mass="14887">MNTNTRNKMEPTSSGQDISVLLQERAAATRACALLKVLANEDRLLILCQLMQGSKSVGELEQLLGIRQPTLSQQLTVLRGERLVTTERNGKYIFYTLASPEVSSIMQTLYELYCQKGERDSLPQNASHVAEANS</sequence>
<dbReference type="InterPro" id="IPR011991">
    <property type="entry name" value="ArsR-like_HTH"/>
</dbReference>
<keyword evidence="6" id="KW-1185">Reference proteome</keyword>
<dbReference type="STRING" id="51642.NSMM_320022"/>
<evidence type="ECO:0000313" key="5">
    <source>
        <dbReference type="EMBL" id="SCZ84977.1"/>
    </source>
</evidence>
<keyword evidence="3" id="KW-0804">Transcription</keyword>
<dbReference type="InterPro" id="IPR036390">
    <property type="entry name" value="WH_DNA-bd_sf"/>
</dbReference>
<evidence type="ECO:0000313" key="6">
    <source>
        <dbReference type="Proteomes" id="UP000198729"/>
    </source>
</evidence>
<reference evidence="5 6" key="1">
    <citation type="submission" date="2016-10" db="EMBL/GenBank/DDBJ databases">
        <authorList>
            <person name="de Groot N.N."/>
        </authorList>
    </citation>
    <scope>NUCLEOTIDE SEQUENCE [LARGE SCALE GENOMIC DNA]</scope>
    <source>
        <strain evidence="5">1</strain>
    </source>
</reference>
<dbReference type="GO" id="GO:0003677">
    <property type="term" value="F:DNA binding"/>
    <property type="evidence" value="ECO:0007669"/>
    <property type="project" value="UniProtKB-KW"/>
</dbReference>
<dbReference type="SUPFAM" id="SSF46785">
    <property type="entry name" value="Winged helix' DNA-binding domain"/>
    <property type="match status" value="1"/>
</dbReference>
<proteinExistence type="predicted"/>
<keyword evidence="1" id="KW-0805">Transcription regulation</keyword>
<protein>
    <submittedName>
        <fullName evidence="5">Bacterial regulatory proteins, ArsR family</fullName>
    </submittedName>
</protein>
<keyword evidence="2" id="KW-0238">DNA-binding</keyword>
<dbReference type="PANTHER" id="PTHR43132">
    <property type="entry name" value="ARSENICAL RESISTANCE OPERON REPRESSOR ARSR-RELATED"/>
    <property type="match status" value="1"/>
</dbReference>
<dbReference type="PANTHER" id="PTHR43132:SF2">
    <property type="entry name" value="ARSENICAL RESISTANCE OPERON REPRESSOR ARSR-RELATED"/>
    <property type="match status" value="1"/>
</dbReference>
<dbReference type="PROSITE" id="PS50987">
    <property type="entry name" value="HTH_ARSR_2"/>
    <property type="match status" value="1"/>
</dbReference>
<dbReference type="PRINTS" id="PR00778">
    <property type="entry name" value="HTHARSR"/>
</dbReference>